<reference evidence="1 2" key="1">
    <citation type="journal article" date="2011" name="Front. Microbiol.">
        <title>Two Strains of Crocosphaera watsonii with Highly Conserved Genomes are Distinguished by Strain-Specific Features.</title>
        <authorList>
            <person name="Bench S.R."/>
            <person name="Ilikchyan I.N."/>
            <person name="Tripp H.J."/>
            <person name="Zehr J.P."/>
        </authorList>
    </citation>
    <scope>NUCLEOTIDE SEQUENCE [LARGE SCALE GENOMIC DNA]</scope>
    <source>
        <strain evidence="1 2">WH 0003</strain>
    </source>
</reference>
<name>G5J0S6_CROWT</name>
<comment type="caution">
    <text evidence="1">The sequence shown here is derived from an EMBL/GenBank/DDBJ whole genome shotgun (WGS) entry which is preliminary data.</text>
</comment>
<dbReference type="EMBL" id="AESD01000178">
    <property type="protein sequence ID" value="EHJ14201.1"/>
    <property type="molecule type" value="Genomic_DNA"/>
</dbReference>
<evidence type="ECO:0000313" key="1">
    <source>
        <dbReference type="EMBL" id="EHJ14201.1"/>
    </source>
</evidence>
<proteinExistence type="predicted"/>
<protein>
    <submittedName>
        <fullName evidence="1">Uncharacterized protein</fullName>
    </submittedName>
</protein>
<dbReference type="Proteomes" id="UP000003477">
    <property type="component" value="Unassembled WGS sequence"/>
</dbReference>
<dbReference type="AlphaFoldDB" id="G5J0S6"/>
<sequence>MQIKTYNVVMKIKSAANPPYDWENFLIIINMGKNLTNREVF</sequence>
<gene>
    <name evidence="1" type="ORF">CWATWH0003_1114</name>
</gene>
<dbReference type="PATRIC" id="fig|423471.3.peg.1030"/>
<accession>G5J0S6</accession>
<organism evidence="1 2">
    <name type="scientific">Crocosphaera watsonii WH 0003</name>
    <dbReference type="NCBI Taxonomy" id="423471"/>
    <lineage>
        <taxon>Bacteria</taxon>
        <taxon>Bacillati</taxon>
        <taxon>Cyanobacteriota</taxon>
        <taxon>Cyanophyceae</taxon>
        <taxon>Oscillatoriophycideae</taxon>
        <taxon>Chroococcales</taxon>
        <taxon>Aphanothecaceae</taxon>
        <taxon>Crocosphaera</taxon>
    </lineage>
</organism>
<evidence type="ECO:0000313" key="2">
    <source>
        <dbReference type="Proteomes" id="UP000003477"/>
    </source>
</evidence>